<keyword evidence="3" id="KW-0812">Transmembrane</keyword>
<name>A0A3R5UYL5_9BACT</name>
<dbReference type="GO" id="GO:0015562">
    <property type="term" value="F:efflux transmembrane transporter activity"/>
    <property type="evidence" value="ECO:0007669"/>
    <property type="project" value="TreeGrafter"/>
</dbReference>
<dbReference type="NCBIfam" id="TIGR01730">
    <property type="entry name" value="RND_mfp"/>
    <property type="match status" value="1"/>
</dbReference>
<dbReference type="OrthoDB" id="9806939at2"/>
<keyword evidence="5" id="KW-1185">Reference proteome</keyword>
<sequence length="394" mass="43058">MRKSIIKILLPVAVIGVSLLVWKYYMSNIPVPEKTEPARIPPVVITEVCSRTFIPLEREGYGRIQAEKTIEIKTETGGTVIYKNPSFEEGGRVRQGEVLFRLESVSYEAELSAAETAVATARLNLAEIEHSADITAKEWELWNEGKERPEKPGRLADYELQKAEAQAKLAQAENDLRSAKNTLAKTVYYAPFSAVVVSSSIQNGSVVKSGDVLGSLAGSRLYEVVVPFPASVSVDFRFSLNETEASPASVILKDGQSSWEYRGYLAKLLPGADETTGMVRAVVRLPLTPENLKDKPYPAIGMNIKTVLRTREPEERVVIPEAALREGSQVWAVESGKLRIIPVSVHSYKADRVLLSSGLGGGEELIVSRLRGAIDGMDVTVRTADNSTLSGSLK</sequence>
<dbReference type="InterPro" id="IPR006143">
    <property type="entry name" value="RND_pump_MFP"/>
</dbReference>
<evidence type="ECO:0000313" key="4">
    <source>
        <dbReference type="EMBL" id="QAR33666.1"/>
    </source>
</evidence>
<comment type="similarity">
    <text evidence="1">Belongs to the membrane fusion protein (MFP) (TC 8.A.1) family.</text>
</comment>
<evidence type="ECO:0000256" key="3">
    <source>
        <dbReference type="SAM" id="Phobius"/>
    </source>
</evidence>
<proteinExistence type="inferred from homology"/>
<protein>
    <submittedName>
        <fullName evidence="4">Efflux RND transporter periplasmic adaptor subunit</fullName>
    </submittedName>
</protein>
<dbReference type="Gene3D" id="2.40.420.20">
    <property type="match status" value="1"/>
</dbReference>
<dbReference type="Gene3D" id="1.10.287.470">
    <property type="entry name" value="Helix hairpin bin"/>
    <property type="match status" value="1"/>
</dbReference>
<gene>
    <name evidence="4" type="ORF">EP073_09705</name>
</gene>
<dbReference type="Gene3D" id="2.40.30.170">
    <property type="match status" value="1"/>
</dbReference>
<feature type="transmembrane region" description="Helical" evidence="3">
    <location>
        <begin position="5"/>
        <end position="25"/>
    </location>
</feature>
<dbReference type="KEGG" id="gtl:EP073_09705"/>
<keyword evidence="3" id="KW-0472">Membrane</keyword>
<keyword evidence="3" id="KW-1133">Transmembrane helix</keyword>
<organism evidence="4 5">
    <name type="scientific">Geovibrio thiophilus</name>
    <dbReference type="NCBI Taxonomy" id="139438"/>
    <lineage>
        <taxon>Bacteria</taxon>
        <taxon>Pseudomonadati</taxon>
        <taxon>Deferribacterota</taxon>
        <taxon>Deferribacteres</taxon>
        <taxon>Deferribacterales</taxon>
        <taxon>Geovibrionaceae</taxon>
        <taxon>Geovibrio</taxon>
    </lineage>
</organism>
<evidence type="ECO:0000256" key="2">
    <source>
        <dbReference type="SAM" id="Coils"/>
    </source>
</evidence>
<dbReference type="SUPFAM" id="SSF111369">
    <property type="entry name" value="HlyD-like secretion proteins"/>
    <property type="match status" value="1"/>
</dbReference>
<feature type="coiled-coil region" evidence="2">
    <location>
        <begin position="155"/>
        <end position="182"/>
    </location>
</feature>
<dbReference type="Gene3D" id="2.40.50.100">
    <property type="match status" value="1"/>
</dbReference>
<evidence type="ECO:0000256" key="1">
    <source>
        <dbReference type="ARBA" id="ARBA00009477"/>
    </source>
</evidence>
<accession>A0A3R5UYL5</accession>
<dbReference type="RefSeq" id="WP_128466952.1">
    <property type="nucleotide sequence ID" value="NZ_CP035108.1"/>
</dbReference>
<reference evidence="4 5" key="1">
    <citation type="submission" date="2019-01" db="EMBL/GenBank/DDBJ databases">
        <title>Geovibrio thiophilus DSM 11263, complete genome.</title>
        <authorList>
            <person name="Spring S."/>
            <person name="Bunk B."/>
            <person name="Sproer C."/>
        </authorList>
    </citation>
    <scope>NUCLEOTIDE SEQUENCE [LARGE SCALE GENOMIC DNA]</scope>
    <source>
        <strain evidence="4 5">DSM 11263</strain>
    </source>
</reference>
<dbReference type="EMBL" id="CP035108">
    <property type="protein sequence ID" value="QAR33666.1"/>
    <property type="molecule type" value="Genomic_DNA"/>
</dbReference>
<dbReference type="Proteomes" id="UP000287502">
    <property type="component" value="Chromosome"/>
</dbReference>
<keyword evidence="2" id="KW-0175">Coiled coil</keyword>
<dbReference type="GO" id="GO:1990281">
    <property type="term" value="C:efflux pump complex"/>
    <property type="evidence" value="ECO:0007669"/>
    <property type="project" value="TreeGrafter"/>
</dbReference>
<evidence type="ECO:0000313" key="5">
    <source>
        <dbReference type="Proteomes" id="UP000287502"/>
    </source>
</evidence>
<dbReference type="AlphaFoldDB" id="A0A3R5UYL5"/>
<dbReference type="PANTHER" id="PTHR30469">
    <property type="entry name" value="MULTIDRUG RESISTANCE PROTEIN MDTA"/>
    <property type="match status" value="1"/>
</dbReference>